<dbReference type="Gene3D" id="2.30.42.10">
    <property type="match status" value="1"/>
</dbReference>
<feature type="transmembrane region" description="Helical" evidence="1">
    <location>
        <begin position="228"/>
        <end position="249"/>
    </location>
</feature>
<dbReference type="SUPFAM" id="SSF50156">
    <property type="entry name" value="PDZ domain-like"/>
    <property type="match status" value="1"/>
</dbReference>
<protein>
    <submittedName>
        <fullName evidence="3">Trypsin-like serine protease</fullName>
    </submittedName>
</protein>
<proteinExistence type="predicted"/>
<feature type="transmembrane region" description="Helical" evidence="1">
    <location>
        <begin position="48"/>
        <end position="72"/>
    </location>
</feature>
<dbReference type="InterPro" id="IPR036034">
    <property type="entry name" value="PDZ_sf"/>
</dbReference>
<dbReference type="PATRIC" id="fig|1423769.4.peg.835"/>
<feature type="transmembrane region" description="Helical" evidence="1">
    <location>
        <begin position="123"/>
        <end position="143"/>
    </location>
</feature>
<keyword evidence="4" id="KW-1185">Reference proteome</keyword>
<feature type="transmembrane region" description="Helical" evidence="1">
    <location>
        <begin position="78"/>
        <end position="111"/>
    </location>
</feature>
<name>A0A0R1QSW2_9LACO</name>
<gene>
    <name evidence="3" type="ORF">FD01_GL000784</name>
</gene>
<evidence type="ECO:0000313" key="4">
    <source>
        <dbReference type="Proteomes" id="UP000051790"/>
    </source>
</evidence>
<feature type="transmembrane region" description="Helical" evidence="1">
    <location>
        <begin position="6"/>
        <end position="28"/>
    </location>
</feature>
<organism evidence="3 4">
    <name type="scientific">Lacticaseibacillus manihotivorans DSM 13343 = JCM 12514</name>
    <dbReference type="NCBI Taxonomy" id="1423769"/>
    <lineage>
        <taxon>Bacteria</taxon>
        <taxon>Bacillati</taxon>
        <taxon>Bacillota</taxon>
        <taxon>Bacilli</taxon>
        <taxon>Lactobacillales</taxon>
        <taxon>Lactobacillaceae</taxon>
        <taxon>Lacticaseibacillus</taxon>
    </lineage>
</organism>
<sequence>MNRVRLFLTLLGPITWVGFLVAVFWHWLRLRHERKVFLTAIDRHATGLWAGIIGGVSVAVIISGLSVLGGVLLPPAVLLMLSGLTVVMLLLSGIGFGPWWLPIAGLLAIYVPQTQFAQGTASVWTWRLLLLVGLLWLAEAGLLKVFDPPIDVPTLIQGPRGAKIAVYAHRQFYWLPLILPISGNTFAQLPWWSALTIGNTHFALIGLPLILGVALRTKKQLPKYAIKLWIWQYLIAGVIALALAAGAWALPTYTTIWLIVAVIVGIVVGLANHQANKRGINYVSQTITGVRLVAIQPETPAAKMGLEAGDVVLLCNQLPVHNDAELYAAIQAHPTYCRLKVMRLDGAIKLCETAIYEGAPHELGMITFAEEQA</sequence>
<comment type="caution">
    <text evidence="3">The sequence shown here is derived from an EMBL/GenBank/DDBJ whole genome shotgun (WGS) entry which is preliminary data.</text>
</comment>
<evidence type="ECO:0000259" key="2">
    <source>
        <dbReference type="PROSITE" id="PS50106"/>
    </source>
</evidence>
<keyword evidence="1" id="KW-1133">Transmembrane helix</keyword>
<accession>A0A0R1QSW2</accession>
<keyword evidence="3" id="KW-0645">Protease</keyword>
<dbReference type="AlphaFoldDB" id="A0A0R1QSW2"/>
<dbReference type="GO" id="GO:0008233">
    <property type="term" value="F:peptidase activity"/>
    <property type="evidence" value="ECO:0007669"/>
    <property type="project" value="UniProtKB-KW"/>
</dbReference>
<dbReference type="PROSITE" id="PS50106">
    <property type="entry name" value="PDZ"/>
    <property type="match status" value="1"/>
</dbReference>
<feature type="transmembrane region" description="Helical" evidence="1">
    <location>
        <begin position="255"/>
        <end position="272"/>
    </location>
</feature>
<evidence type="ECO:0000256" key="1">
    <source>
        <dbReference type="SAM" id="Phobius"/>
    </source>
</evidence>
<dbReference type="InterPro" id="IPR001478">
    <property type="entry name" value="PDZ"/>
</dbReference>
<dbReference type="EMBL" id="AZEU01000132">
    <property type="protein sequence ID" value="KRL45218.1"/>
    <property type="molecule type" value="Genomic_DNA"/>
</dbReference>
<keyword evidence="1" id="KW-0812">Transmembrane</keyword>
<keyword evidence="3" id="KW-0378">Hydrolase</keyword>
<feature type="domain" description="PDZ" evidence="2">
    <location>
        <begin position="267"/>
        <end position="345"/>
    </location>
</feature>
<reference evidence="3 4" key="1">
    <citation type="journal article" date="2015" name="Genome Announc.">
        <title>Expanding the biotechnology potential of lactobacilli through comparative genomics of 213 strains and associated genera.</title>
        <authorList>
            <person name="Sun Z."/>
            <person name="Harris H.M."/>
            <person name="McCann A."/>
            <person name="Guo C."/>
            <person name="Argimon S."/>
            <person name="Zhang W."/>
            <person name="Yang X."/>
            <person name="Jeffery I.B."/>
            <person name="Cooney J.C."/>
            <person name="Kagawa T.F."/>
            <person name="Liu W."/>
            <person name="Song Y."/>
            <person name="Salvetti E."/>
            <person name="Wrobel A."/>
            <person name="Rasinkangas P."/>
            <person name="Parkhill J."/>
            <person name="Rea M.C."/>
            <person name="O'Sullivan O."/>
            <person name="Ritari J."/>
            <person name="Douillard F.P."/>
            <person name="Paul Ross R."/>
            <person name="Yang R."/>
            <person name="Briner A.E."/>
            <person name="Felis G.E."/>
            <person name="de Vos W.M."/>
            <person name="Barrangou R."/>
            <person name="Klaenhammer T.R."/>
            <person name="Caufield P.W."/>
            <person name="Cui Y."/>
            <person name="Zhang H."/>
            <person name="O'Toole P.W."/>
        </authorList>
    </citation>
    <scope>NUCLEOTIDE SEQUENCE [LARGE SCALE GENOMIC DNA]</scope>
    <source>
        <strain evidence="3 4">DSM 13343</strain>
    </source>
</reference>
<dbReference type="Proteomes" id="UP000051790">
    <property type="component" value="Unassembled WGS sequence"/>
</dbReference>
<feature type="transmembrane region" description="Helical" evidence="1">
    <location>
        <begin position="191"/>
        <end position="216"/>
    </location>
</feature>
<evidence type="ECO:0000313" key="3">
    <source>
        <dbReference type="EMBL" id="KRL45218.1"/>
    </source>
</evidence>
<keyword evidence="1" id="KW-0472">Membrane</keyword>
<dbReference type="GO" id="GO:0006508">
    <property type="term" value="P:proteolysis"/>
    <property type="evidence" value="ECO:0007669"/>
    <property type="project" value="UniProtKB-KW"/>
</dbReference>